<dbReference type="AlphaFoldDB" id="A0A5C6B608"/>
<comment type="caution">
    <text evidence="2">The sequence shown here is derived from an EMBL/GenBank/DDBJ whole genome shotgun (WGS) entry which is preliminary data.</text>
</comment>
<evidence type="ECO:0000256" key="1">
    <source>
        <dbReference type="SAM" id="MobiDB-lite"/>
    </source>
</evidence>
<sequence>MSRKNTADGLDLSVTRRRFLKTSIASGLASPFLANSLSAAPAKRRPKVAVVYTAFAHRWHTHVLLENFLESYIFNGELTDPGVEVVSLYADQHPQGDMTTEIAKNYRLPVYDSISDALCLGGKELAVDAVLSIGEHGSYPSNDLGQVEYPRKRFFDEIAAVMKRSQRFVPVFNDKHLSYRWDWAKEMYDTSVQHGIPFMAGSSVPLAQRAPMIDNPIGVEIEEAISIHGGGVESYDFHGLEVLQSMVEGRRGGETGIARVQFLSGDALMATANKRWSLDLAAAAMQAEADFMGQPAIDPKTASHGILLEYKDGLRATVLKVGNSGIRWNFACRVKGNSKPVATYFNPGPWDNRCLFKALSHAIQNHFIHGKAPYPVERTLMTTGVLDSAMHSRHAGEKSLDTPQLEFAYQTRDYKEMRETGSSWKIIKPDTPQPMGIASDKQYLR</sequence>
<gene>
    <name evidence="2" type="ORF">CA54_51480</name>
</gene>
<dbReference type="EMBL" id="SJPP01000003">
    <property type="protein sequence ID" value="TWU06749.1"/>
    <property type="molecule type" value="Genomic_DNA"/>
</dbReference>
<dbReference type="RefSeq" id="WP_146373604.1">
    <property type="nucleotide sequence ID" value="NZ_SJPP01000003.1"/>
</dbReference>
<proteinExistence type="predicted"/>
<dbReference type="PROSITE" id="PS51318">
    <property type="entry name" value="TAT"/>
    <property type="match status" value="1"/>
</dbReference>
<dbReference type="InterPro" id="IPR006311">
    <property type="entry name" value="TAT_signal"/>
</dbReference>
<reference evidence="2 3" key="1">
    <citation type="submission" date="2019-02" db="EMBL/GenBank/DDBJ databases">
        <title>Deep-cultivation of Planctomycetes and their phenomic and genomic characterization uncovers novel biology.</title>
        <authorList>
            <person name="Wiegand S."/>
            <person name="Jogler M."/>
            <person name="Boedeker C."/>
            <person name="Pinto D."/>
            <person name="Vollmers J."/>
            <person name="Rivas-Marin E."/>
            <person name="Kohn T."/>
            <person name="Peeters S.H."/>
            <person name="Heuer A."/>
            <person name="Rast P."/>
            <person name="Oberbeckmann S."/>
            <person name="Bunk B."/>
            <person name="Jeske O."/>
            <person name="Meyerdierks A."/>
            <person name="Storesund J.E."/>
            <person name="Kallscheuer N."/>
            <person name="Luecker S."/>
            <person name="Lage O.M."/>
            <person name="Pohl T."/>
            <person name="Merkel B.J."/>
            <person name="Hornburger P."/>
            <person name="Mueller R.-W."/>
            <person name="Bruemmer F."/>
            <person name="Labrenz M."/>
            <person name="Spormann A.M."/>
            <person name="Op Den Camp H."/>
            <person name="Overmann J."/>
            <person name="Amann R."/>
            <person name="Jetten M.S.M."/>
            <person name="Mascher T."/>
            <person name="Medema M.H."/>
            <person name="Devos D.P."/>
            <person name="Kaster A.-K."/>
            <person name="Ovreas L."/>
            <person name="Rohde M."/>
            <person name="Galperin M.Y."/>
            <person name="Jogler C."/>
        </authorList>
    </citation>
    <scope>NUCLEOTIDE SEQUENCE [LARGE SCALE GENOMIC DNA]</scope>
    <source>
        <strain evidence="2 3">CA54</strain>
    </source>
</reference>
<keyword evidence="3" id="KW-1185">Reference proteome</keyword>
<evidence type="ECO:0008006" key="4">
    <source>
        <dbReference type="Google" id="ProtNLM"/>
    </source>
</evidence>
<organism evidence="2 3">
    <name type="scientific">Symmachiella macrocystis</name>
    <dbReference type="NCBI Taxonomy" id="2527985"/>
    <lineage>
        <taxon>Bacteria</taxon>
        <taxon>Pseudomonadati</taxon>
        <taxon>Planctomycetota</taxon>
        <taxon>Planctomycetia</taxon>
        <taxon>Planctomycetales</taxon>
        <taxon>Planctomycetaceae</taxon>
        <taxon>Symmachiella</taxon>
    </lineage>
</organism>
<evidence type="ECO:0000313" key="3">
    <source>
        <dbReference type="Proteomes" id="UP000320735"/>
    </source>
</evidence>
<accession>A0A5C6B608</accession>
<protein>
    <recommendedName>
        <fullName evidence="4">Gfo/Idh/MocA-like oxidoreductase N-terminal domain-containing protein</fullName>
    </recommendedName>
</protein>
<evidence type="ECO:0000313" key="2">
    <source>
        <dbReference type="EMBL" id="TWU06749.1"/>
    </source>
</evidence>
<feature type="region of interest" description="Disordered" evidence="1">
    <location>
        <begin position="423"/>
        <end position="445"/>
    </location>
</feature>
<dbReference type="OrthoDB" id="1394308at2"/>
<name>A0A5C6B608_9PLAN</name>
<dbReference type="Proteomes" id="UP000320735">
    <property type="component" value="Unassembled WGS sequence"/>
</dbReference>